<evidence type="ECO:0000256" key="1">
    <source>
        <dbReference type="ARBA" id="ARBA00004127"/>
    </source>
</evidence>
<evidence type="ECO:0000256" key="3">
    <source>
        <dbReference type="ARBA" id="ARBA00022989"/>
    </source>
</evidence>
<dbReference type="GO" id="GO:0005384">
    <property type="term" value="F:manganese ion transmembrane transporter activity"/>
    <property type="evidence" value="ECO:0007669"/>
    <property type="project" value="InterPro"/>
</dbReference>
<evidence type="ECO:0000313" key="8">
    <source>
        <dbReference type="Proteomes" id="UP000070352"/>
    </source>
</evidence>
<evidence type="ECO:0000256" key="6">
    <source>
        <dbReference type="SAM" id="Phobius"/>
    </source>
</evidence>
<evidence type="ECO:0000256" key="5">
    <source>
        <dbReference type="SAM" id="MobiDB-lite"/>
    </source>
</evidence>
<dbReference type="EMBL" id="LSKU01000001">
    <property type="protein sequence ID" value="KXG43489.1"/>
    <property type="molecule type" value="Genomic_DNA"/>
</dbReference>
<evidence type="ECO:0008006" key="9">
    <source>
        <dbReference type="Google" id="ProtNLM"/>
    </source>
</evidence>
<name>A0A135L3P1_9BACI</name>
<feature type="transmembrane region" description="Helical" evidence="6">
    <location>
        <begin position="206"/>
        <end position="227"/>
    </location>
</feature>
<dbReference type="OrthoDB" id="9781619at2"/>
<feature type="transmembrane region" description="Helical" evidence="6">
    <location>
        <begin position="176"/>
        <end position="200"/>
    </location>
</feature>
<dbReference type="PANTHER" id="PTHR31851">
    <property type="entry name" value="FE(2+)/MN(2+) TRANSPORTER PCL1"/>
    <property type="match status" value="1"/>
</dbReference>
<evidence type="ECO:0000256" key="4">
    <source>
        <dbReference type="ARBA" id="ARBA00023136"/>
    </source>
</evidence>
<dbReference type="GO" id="GO:0030026">
    <property type="term" value="P:intracellular manganese ion homeostasis"/>
    <property type="evidence" value="ECO:0007669"/>
    <property type="project" value="InterPro"/>
</dbReference>
<dbReference type="STRING" id="1413211.U473_05265"/>
<accession>A0A135L3P1</accession>
<organism evidence="7 8">
    <name type="scientific">Tepidibacillus decaturensis</name>
    <dbReference type="NCBI Taxonomy" id="1413211"/>
    <lineage>
        <taxon>Bacteria</taxon>
        <taxon>Bacillati</taxon>
        <taxon>Bacillota</taxon>
        <taxon>Bacilli</taxon>
        <taxon>Bacillales</taxon>
        <taxon>Bacillaceae</taxon>
        <taxon>Tepidibacillus</taxon>
    </lineage>
</organism>
<feature type="transmembrane region" description="Helical" evidence="6">
    <location>
        <begin position="239"/>
        <end position="262"/>
    </location>
</feature>
<dbReference type="InterPro" id="IPR008217">
    <property type="entry name" value="Ccc1_fam"/>
</dbReference>
<proteinExistence type="predicted"/>
<keyword evidence="3 6" id="KW-1133">Transmembrane helix</keyword>
<sequence>MLSRNLDKAREAYKSNNKEASKIVHQQRKHAPEGHNQEQGQYIKSFIYGGLDGIITTFAVVAGVAGAQLSSGIVLIMGFANLIADGLSMAIGDYLSTKAENEFKQSERERELWEVENFPEGEKQELIELYVAKGMDESDAKVVTEIISKNKEAWVDIMMVEELGILEENESPVKNAIVTFISFSVFGFIPLVIYVVAGFTPGIQNFTFLIAIILTGFTLFVLGALKVKFVDKHWFTSGLEMLIVGGIAAASAYGIGILLSGLA</sequence>
<dbReference type="Pfam" id="PF01988">
    <property type="entry name" value="VIT1"/>
    <property type="match status" value="1"/>
</dbReference>
<dbReference type="CDD" id="cd02434">
    <property type="entry name" value="Nodulin-21_like_3"/>
    <property type="match status" value="1"/>
</dbReference>
<reference evidence="7 8" key="1">
    <citation type="submission" date="2016-02" db="EMBL/GenBank/DDBJ databases">
        <title>Draft Genome for Tepidibacillus decaturensis nov. sp. Strain Z9, an Anaerobic, Moderately Thermophilic and Heterotrophic Bacterium from Deep Subsurface of the Illinois Basin, USA.</title>
        <authorList>
            <person name="Dong Y."/>
            <person name="Chang J.Y."/>
            <person name="Sanford R."/>
            <person name="Fouke B.W."/>
        </authorList>
    </citation>
    <scope>NUCLEOTIDE SEQUENCE [LARGE SCALE GENOMIC DNA]</scope>
    <source>
        <strain evidence="7 8">Z9</strain>
    </source>
</reference>
<keyword evidence="4 6" id="KW-0472">Membrane</keyword>
<dbReference type="AlphaFoldDB" id="A0A135L3P1"/>
<keyword evidence="8" id="KW-1185">Reference proteome</keyword>
<dbReference type="RefSeq" id="WP_068724060.1">
    <property type="nucleotide sequence ID" value="NZ_LSKU01000001.1"/>
</dbReference>
<evidence type="ECO:0000313" key="7">
    <source>
        <dbReference type="EMBL" id="KXG43489.1"/>
    </source>
</evidence>
<comment type="subcellular location">
    <subcellularLocation>
        <location evidence="1">Endomembrane system</location>
        <topology evidence="1">Multi-pass membrane protein</topology>
    </subcellularLocation>
</comment>
<keyword evidence="2 6" id="KW-0812">Transmembrane</keyword>
<feature type="region of interest" description="Disordered" evidence="5">
    <location>
        <begin position="17"/>
        <end position="36"/>
    </location>
</feature>
<dbReference type="Proteomes" id="UP000070352">
    <property type="component" value="Unassembled WGS sequence"/>
</dbReference>
<protein>
    <recommendedName>
        <fullName evidence="9">GMP synthase</fullName>
    </recommendedName>
</protein>
<gene>
    <name evidence="7" type="ORF">U473_05265</name>
</gene>
<dbReference type="GO" id="GO:0012505">
    <property type="term" value="C:endomembrane system"/>
    <property type="evidence" value="ECO:0007669"/>
    <property type="project" value="UniProtKB-SubCell"/>
</dbReference>
<comment type="caution">
    <text evidence="7">The sequence shown here is derived from an EMBL/GenBank/DDBJ whole genome shotgun (WGS) entry which is preliminary data.</text>
</comment>
<evidence type="ECO:0000256" key="2">
    <source>
        <dbReference type="ARBA" id="ARBA00022692"/>
    </source>
</evidence>